<evidence type="ECO:0000256" key="8">
    <source>
        <dbReference type="SAM" id="MobiDB-lite"/>
    </source>
</evidence>
<feature type="domain" description="EF-hand" evidence="9">
    <location>
        <begin position="568"/>
        <end position="603"/>
    </location>
</feature>
<keyword evidence="7" id="KW-0966">Cell projection</keyword>
<evidence type="ECO:0000313" key="11">
    <source>
        <dbReference type="EMBL" id="CAD8965242.1"/>
    </source>
</evidence>
<feature type="domain" description="DM10" evidence="10">
    <location>
        <begin position="84"/>
        <end position="192"/>
    </location>
</feature>
<feature type="region of interest" description="Disordered" evidence="8">
    <location>
        <begin position="215"/>
        <end position="251"/>
    </location>
</feature>
<dbReference type="Pfam" id="PF13499">
    <property type="entry name" value="EF-hand_7"/>
    <property type="match status" value="1"/>
</dbReference>
<feature type="domain" description="DM10" evidence="10">
    <location>
        <begin position="265"/>
        <end position="380"/>
    </location>
</feature>
<evidence type="ECO:0008006" key="12">
    <source>
        <dbReference type="Google" id="ProtNLM"/>
    </source>
</evidence>
<dbReference type="SMART" id="SM00676">
    <property type="entry name" value="DM10"/>
    <property type="match status" value="3"/>
</dbReference>
<dbReference type="AlphaFoldDB" id="A0A6U2IDX5"/>
<evidence type="ECO:0000256" key="5">
    <source>
        <dbReference type="ARBA" id="ARBA00023069"/>
    </source>
</evidence>
<keyword evidence="5" id="KW-0969">Cilium</keyword>
<evidence type="ECO:0000256" key="2">
    <source>
        <dbReference type="ARBA" id="ARBA00022490"/>
    </source>
</evidence>
<evidence type="ECO:0000256" key="4">
    <source>
        <dbReference type="ARBA" id="ARBA00022846"/>
    </source>
</evidence>
<keyword evidence="3" id="KW-0677">Repeat</keyword>
<feature type="region of interest" description="Disordered" evidence="8">
    <location>
        <begin position="128"/>
        <end position="152"/>
    </location>
</feature>
<dbReference type="PANTHER" id="PTHR12086">
    <property type="entry name" value="EF-HAND DOMAIN C-TERMINAL CONTAINING PROTEIN"/>
    <property type="match status" value="1"/>
</dbReference>
<evidence type="ECO:0000256" key="6">
    <source>
        <dbReference type="ARBA" id="ARBA00023212"/>
    </source>
</evidence>
<name>A0A6U2IDX5_HEMAN</name>
<feature type="region of interest" description="Disordered" evidence="8">
    <location>
        <begin position="52"/>
        <end position="74"/>
    </location>
</feature>
<feature type="compositionally biased region" description="Polar residues" evidence="8">
    <location>
        <begin position="54"/>
        <end position="72"/>
    </location>
</feature>
<dbReference type="InterPro" id="IPR006602">
    <property type="entry name" value="DM10_dom"/>
</dbReference>
<feature type="region of interest" description="Disordered" evidence="8">
    <location>
        <begin position="1"/>
        <end position="34"/>
    </location>
</feature>
<dbReference type="PROSITE" id="PS50222">
    <property type="entry name" value="EF_HAND_2"/>
    <property type="match status" value="1"/>
</dbReference>
<feature type="compositionally biased region" description="Polar residues" evidence="8">
    <location>
        <begin position="240"/>
        <end position="251"/>
    </location>
</feature>
<keyword evidence="4" id="KW-0282">Flagellum</keyword>
<evidence type="ECO:0000256" key="7">
    <source>
        <dbReference type="ARBA" id="ARBA00023273"/>
    </source>
</evidence>
<sequence length="634" mass="72799">MSNYSGTGGDPPVPFLPGNSFADPNRDNFRKSHAFDYRSGTPVEMDVPAKMDTTVPSRPQSTQQRFRGTGQQDGEFVPAFAGLDGKVLRFDAFTAEQVPENLTEPFRVRIFTILYHLVDDSVQINEHKQQNSGHAQGVFMKRHRVPRKDPKPGEEFVSLFDFADTKTVQLYSRDFHLTGCNDFTQQFYEVNGMSLQFETHIPEDKYMTMRLATASRSGRNTATPGPGDESMEMGGFRPDSQASMSSMTSVGGTKRDMREKFLKYANKVLRFYGQWDDRGSMFGQKLEYVINYFLQDDKVEVLEVKKNNSGRDPFPKLVKKQRIPRSFRGVPSVGSKESDFEDQYINDQDLLVGTTIEVFGRDMYLYDCDEFTRDYYRQQYGIEQSGNLLQADALVEFPSMPLPPYNGFGSEHDSLASYFNLIPKPRRYDAGKQATLDAIIFRWKAKFDMDKMTAPNPDDHKRRFVVSYFMGDGSISIYEPPIQNSGFMGGKFLERQRVIKHNSPEGFGDWMTDQDLLIDLPGTVWINGYPFVLLETDKFTLRYVNKGNIDSFVNVDTIHAKLRNKFTGTKREILNVFRMLDEEKQGVVTLDDLVNVIRKFNFELDEDEMIALMAKWDQAKEGVINYERFVDTIF</sequence>
<dbReference type="InterPro" id="IPR040193">
    <property type="entry name" value="EFHC1/EFHC2/EFHB"/>
</dbReference>
<feature type="domain" description="DM10" evidence="10">
    <location>
        <begin position="437"/>
        <end position="548"/>
    </location>
</feature>
<dbReference type="Gene3D" id="2.30.29.170">
    <property type="match status" value="3"/>
</dbReference>
<evidence type="ECO:0000259" key="9">
    <source>
        <dbReference type="PROSITE" id="PS50222"/>
    </source>
</evidence>
<evidence type="ECO:0000256" key="1">
    <source>
        <dbReference type="ARBA" id="ARBA00004611"/>
    </source>
</evidence>
<dbReference type="InterPro" id="IPR002048">
    <property type="entry name" value="EF_hand_dom"/>
</dbReference>
<organism evidence="11">
    <name type="scientific">Hemiselmis andersenii</name>
    <name type="common">Cryptophyte alga</name>
    <dbReference type="NCBI Taxonomy" id="464988"/>
    <lineage>
        <taxon>Eukaryota</taxon>
        <taxon>Cryptophyceae</taxon>
        <taxon>Cryptomonadales</taxon>
        <taxon>Hemiselmidaceae</taxon>
        <taxon>Hemiselmis</taxon>
    </lineage>
</organism>
<dbReference type="GO" id="GO:0005509">
    <property type="term" value="F:calcium ion binding"/>
    <property type="evidence" value="ECO:0007669"/>
    <property type="project" value="InterPro"/>
</dbReference>
<proteinExistence type="predicted"/>
<keyword evidence="2" id="KW-0963">Cytoplasm</keyword>
<feature type="compositionally biased region" description="Basic and acidic residues" evidence="8">
    <location>
        <begin position="24"/>
        <end position="34"/>
    </location>
</feature>
<dbReference type="Gene3D" id="1.10.238.10">
    <property type="entry name" value="EF-hand"/>
    <property type="match status" value="1"/>
</dbReference>
<dbReference type="InterPro" id="IPR011992">
    <property type="entry name" value="EF-hand-dom_pair"/>
</dbReference>
<protein>
    <recommendedName>
        <fullName evidence="12">EF-hand domain-containing protein</fullName>
    </recommendedName>
</protein>
<dbReference type="FunFam" id="2.30.29.170:FF:000001">
    <property type="entry name" value="EF-hand domain containing 1"/>
    <property type="match status" value="1"/>
</dbReference>
<dbReference type="PROSITE" id="PS51336">
    <property type="entry name" value="DM10"/>
    <property type="match status" value="3"/>
</dbReference>
<keyword evidence="6" id="KW-0206">Cytoskeleton</keyword>
<gene>
    <name evidence="11" type="ORF">HAND00432_LOCUS17275</name>
</gene>
<dbReference type="Pfam" id="PF06565">
    <property type="entry name" value="DM10_dom"/>
    <property type="match status" value="3"/>
</dbReference>
<comment type="subcellular location">
    <subcellularLocation>
        <location evidence="1">Cytoplasm</location>
        <location evidence="1">Cytoskeleton</location>
        <location evidence="1">Flagellum axoneme</location>
    </subcellularLocation>
</comment>
<dbReference type="FunFam" id="2.30.29.170:FF:000004">
    <property type="entry name" value="EF-hand domain containing 2"/>
    <property type="match status" value="1"/>
</dbReference>
<reference evidence="11" key="1">
    <citation type="submission" date="2021-01" db="EMBL/GenBank/DDBJ databases">
        <authorList>
            <person name="Corre E."/>
            <person name="Pelletier E."/>
            <person name="Niang G."/>
            <person name="Scheremetjew M."/>
            <person name="Finn R."/>
            <person name="Kale V."/>
            <person name="Holt S."/>
            <person name="Cochrane G."/>
            <person name="Meng A."/>
            <person name="Brown T."/>
            <person name="Cohen L."/>
        </authorList>
    </citation>
    <scope>NUCLEOTIDE SEQUENCE</scope>
    <source>
        <strain evidence="11">CCMP644</strain>
    </source>
</reference>
<accession>A0A6U2IDX5</accession>
<evidence type="ECO:0000256" key="3">
    <source>
        <dbReference type="ARBA" id="ARBA00022737"/>
    </source>
</evidence>
<evidence type="ECO:0000259" key="10">
    <source>
        <dbReference type="PROSITE" id="PS51336"/>
    </source>
</evidence>
<dbReference type="EMBL" id="HBFX01028652">
    <property type="protein sequence ID" value="CAD8965242.1"/>
    <property type="molecule type" value="Transcribed_RNA"/>
</dbReference>
<dbReference type="SUPFAM" id="SSF47473">
    <property type="entry name" value="EF-hand"/>
    <property type="match status" value="1"/>
</dbReference>